<proteinExistence type="predicted"/>
<sequence length="428" mass="46451">MAVNLHLTDWHDAAADDAWGRSSVGWRDDLSDAELWELNRGTWLIGDAAEAERYATMSHNGAVRVVAELTGAREPVVEGSRVLHALVGHVLAPGHRAYDALIGRPVRGRHVSYLDTTGLDSRAPWHAANGFMLTHNPDMWHWDEQEFATAVAATRAGSLYRDSWSMGAREGGVDAGDRAFLVRLGDHGRGIIASGRITGPIYSDEHFDGSGRQSNFVLVDWDTILEPDDRLELTHVEASLPGQHWHPQGSGIRIRDEVLPQLEGLWASHLRGLGRAGPAPSGEMTGSTAPVSRGAQGWQDDPAVRKAVENLAQSRLEAHFRSSGWVVSDVRHSKFGYDALAVKGSDERYLEAKGTVTTGVSVIVSPAEVAFARRNLGKCVMGILSNVSVSADGQVDASSGTFQVIDWNPDAGTLRPRGYDWTPAQPRS</sequence>
<reference evidence="3 4" key="1">
    <citation type="submission" date="2020-05" db="EMBL/GenBank/DDBJ databases">
        <title>Genome Sequencing of Type Strains.</title>
        <authorList>
            <person name="Lemaire J.F."/>
            <person name="Inderbitzin P."/>
            <person name="Gregorio O.A."/>
            <person name="Collins S.B."/>
            <person name="Wespe N."/>
            <person name="Knight-Connoni V."/>
        </authorList>
    </citation>
    <scope>NUCLEOTIDE SEQUENCE [LARGE SCALE GENOMIC DNA]</scope>
    <source>
        <strain evidence="3 4">ATCC 25174</strain>
    </source>
</reference>
<evidence type="ECO:0000313" key="3">
    <source>
        <dbReference type="EMBL" id="NUU19049.1"/>
    </source>
</evidence>
<comment type="caution">
    <text evidence="3">The sequence shown here is derived from an EMBL/GenBank/DDBJ whole genome shotgun (WGS) entry which is preliminary data.</text>
</comment>
<protein>
    <submittedName>
        <fullName evidence="3">DUF3883 domain-containing protein</fullName>
    </submittedName>
</protein>
<dbReference type="AlphaFoldDB" id="A0A7Y6A3F5"/>
<dbReference type="EMBL" id="JABMCI010000070">
    <property type="protein sequence ID" value="NUU19049.1"/>
    <property type="molecule type" value="Genomic_DNA"/>
</dbReference>
<name>A0A7Y6A3F5_9CELL</name>
<dbReference type="Proteomes" id="UP000565724">
    <property type="component" value="Unassembled WGS sequence"/>
</dbReference>
<keyword evidence="4" id="KW-1185">Reference proteome</keyword>
<feature type="region of interest" description="Disordered" evidence="1">
    <location>
        <begin position="276"/>
        <end position="300"/>
    </location>
</feature>
<evidence type="ECO:0000259" key="2">
    <source>
        <dbReference type="Pfam" id="PF13020"/>
    </source>
</evidence>
<evidence type="ECO:0000256" key="1">
    <source>
        <dbReference type="SAM" id="MobiDB-lite"/>
    </source>
</evidence>
<dbReference type="Pfam" id="PF13020">
    <property type="entry name" value="NOV_C"/>
    <property type="match status" value="1"/>
</dbReference>
<feature type="domain" description="Protein NO VEIN C-terminal" evidence="2">
    <location>
        <begin position="309"/>
        <end position="375"/>
    </location>
</feature>
<gene>
    <name evidence="3" type="ORF">HP550_17510</name>
</gene>
<accession>A0A7Y6A3F5</accession>
<evidence type="ECO:0000313" key="4">
    <source>
        <dbReference type="Proteomes" id="UP000565724"/>
    </source>
</evidence>
<organism evidence="3 4">
    <name type="scientific">Cellulomonas humilata</name>
    <dbReference type="NCBI Taxonomy" id="144055"/>
    <lineage>
        <taxon>Bacteria</taxon>
        <taxon>Bacillati</taxon>
        <taxon>Actinomycetota</taxon>
        <taxon>Actinomycetes</taxon>
        <taxon>Micrococcales</taxon>
        <taxon>Cellulomonadaceae</taxon>
        <taxon>Cellulomonas</taxon>
    </lineage>
</organism>
<dbReference type="InterPro" id="IPR024975">
    <property type="entry name" value="NOV_C"/>
</dbReference>
<dbReference type="RefSeq" id="WP_175348966.1">
    <property type="nucleotide sequence ID" value="NZ_JABMCI010000070.1"/>
</dbReference>